<dbReference type="PIRSF" id="PIRSF016379">
    <property type="entry name" value="ENT"/>
    <property type="match status" value="1"/>
</dbReference>
<feature type="transmembrane region" description="Helical" evidence="7">
    <location>
        <begin position="12"/>
        <end position="38"/>
    </location>
</feature>
<keyword evidence="3" id="KW-0813">Transport</keyword>
<keyword evidence="4 7" id="KW-0812">Transmembrane</keyword>
<name>A0AAN5CDI9_9BILA</name>
<reference evidence="9" key="1">
    <citation type="submission" date="2022-10" db="EMBL/GenBank/DDBJ databases">
        <title>Genome assembly of Pristionchus species.</title>
        <authorList>
            <person name="Yoshida K."/>
            <person name="Sommer R.J."/>
        </authorList>
    </citation>
    <scope>NUCLEOTIDE SEQUENCE [LARGE SCALE GENOMIC DNA]</scope>
    <source>
        <strain evidence="9">RS5460</strain>
    </source>
</reference>
<dbReference type="PANTHER" id="PTHR10332:SF36">
    <property type="entry name" value="EQUILIBRATIVE NUCLEOSIDE TRANSPORTER 1"/>
    <property type="match status" value="1"/>
</dbReference>
<feature type="transmembrane region" description="Helical" evidence="7">
    <location>
        <begin position="393"/>
        <end position="416"/>
    </location>
</feature>
<comment type="subcellular location">
    <subcellularLocation>
        <location evidence="1">Membrane</location>
        <topology evidence="1">Multi-pass membrane protein</topology>
    </subcellularLocation>
</comment>
<dbReference type="EMBL" id="BTRK01000002">
    <property type="protein sequence ID" value="GMR38734.1"/>
    <property type="molecule type" value="Genomic_DNA"/>
</dbReference>
<comment type="caution">
    <text evidence="8">The sequence shown here is derived from an EMBL/GenBank/DDBJ whole genome shotgun (WGS) entry which is preliminary data.</text>
</comment>
<dbReference type="GO" id="GO:0005886">
    <property type="term" value="C:plasma membrane"/>
    <property type="evidence" value="ECO:0007669"/>
    <property type="project" value="TreeGrafter"/>
</dbReference>
<sequence length="418" mass="46642">GMGSAPRDVGWLVYFVLLLNGLGVLLPWNMFMTIAPQYYVTYWFTGPNGTSTDYSVQFMATSGLVAQVPNLLVNIVNIFLVIGGSLLLRLYAPLILNCLNVLIVLILVVAVDPSEDAMGWFYIVTLVIVAVLNASNGLYQNTIFGICSDFPPQYTNAVVLGNNVCGIFIALINIACTEIFDNVKTIAIIYFSISLASLVACAVLLVFGTRTPFYKHYIAAGEKARAEQSTEKPSFTQYVECFKSCWVQLFCVFFTFFVSLSLFPSVMVKIPVMMEEGEEWSFFIPEKQYVNLTTFLNFNLFAFLGSLAANFIQFPSERFLWIPVLARVLFIPFFMFMNYSPETRTWAVLLDSPWYFIPAVTLLALSHGYLYSLGMMYTPKVVPPHLSMIAGKASAMCLILGITCACAFVFAIEAMIRS</sequence>
<feature type="non-terminal residue" evidence="8">
    <location>
        <position position="418"/>
    </location>
</feature>
<dbReference type="GO" id="GO:0005337">
    <property type="term" value="F:nucleoside transmembrane transporter activity"/>
    <property type="evidence" value="ECO:0007669"/>
    <property type="project" value="InterPro"/>
</dbReference>
<evidence type="ECO:0000256" key="1">
    <source>
        <dbReference type="ARBA" id="ARBA00004141"/>
    </source>
</evidence>
<feature type="non-terminal residue" evidence="8">
    <location>
        <position position="1"/>
    </location>
</feature>
<feature type="transmembrane region" description="Helical" evidence="7">
    <location>
        <begin position="160"/>
        <end position="180"/>
    </location>
</feature>
<evidence type="ECO:0000313" key="8">
    <source>
        <dbReference type="EMBL" id="GMR38734.1"/>
    </source>
</evidence>
<dbReference type="Pfam" id="PF01733">
    <property type="entry name" value="Nucleoside_tran"/>
    <property type="match status" value="1"/>
</dbReference>
<comment type="similarity">
    <text evidence="2">Belongs to the SLC29A/ENT transporter (TC 2.A.57) family.</text>
</comment>
<keyword evidence="6 7" id="KW-0472">Membrane</keyword>
<dbReference type="AlphaFoldDB" id="A0AAN5CDI9"/>
<feature type="transmembrane region" description="Helical" evidence="7">
    <location>
        <begin position="288"/>
        <end position="312"/>
    </location>
</feature>
<accession>A0AAN5CDI9</accession>
<evidence type="ECO:0000256" key="5">
    <source>
        <dbReference type="ARBA" id="ARBA00022989"/>
    </source>
</evidence>
<dbReference type="PRINTS" id="PR01130">
    <property type="entry name" value="DERENTRNSPRT"/>
</dbReference>
<feature type="transmembrane region" description="Helical" evidence="7">
    <location>
        <begin position="58"/>
        <end position="83"/>
    </location>
</feature>
<protein>
    <recommendedName>
        <fullName evidence="10">Nucleoside transporter</fullName>
    </recommendedName>
</protein>
<feature type="transmembrane region" description="Helical" evidence="7">
    <location>
        <begin position="245"/>
        <end position="268"/>
    </location>
</feature>
<keyword evidence="9" id="KW-1185">Reference proteome</keyword>
<feature type="transmembrane region" description="Helical" evidence="7">
    <location>
        <begin position="352"/>
        <end position="372"/>
    </location>
</feature>
<dbReference type="InterPro" id="IPR002259">
    <property type="entry name" value="Eqnu_transpt"/>
</dbReference>
<dbReference type="Proteomes" id="UP001328107">
    <property type="component" value="Unassembled WGS sequence"/>
</dbReference>
<evidence type="ECO:0000256" key="3">
    <source>
        <dbReference type="ARBA" id="ARBA00022448"/>
    </source>
</evidence>
<evidence type="ECO:0000256" key="6">
    <source>
        <dbReference type="ARBA" id="ARBA00023136"/>
    </source>
</evidence>
<evidence type="ECO:0000313" key="9">
    <source>
        <dbReference type="Proteomes" id="UP001328107"/>
    </source>
</evidence>
<feature type="transmembrane region" description="Helical" evidence="7">
    <location>
        <begin position="319"/>
        <end position="340"/>
    </location>
</feature>
<feature type="transmembrane region" description="Helical" evidence="7">
    <location>
        <begin position="90"/>
        <end position="111"/>
    </location>
</feature>
<organism evidence="8 9">
    <name type="scientific">Pristionchus mayeri</name>
    <dbReference type="NCBI Taxonomy" id="1317129"/>
    <lineage>
        <taxon>Eukaryota</taxon>
        <taxon>Metazoa</taxon>
        <taxon>Ecdysozoa</taxon>
        <taxon>Nematoda</taxon>
        <taxon>Chromadorea</taxon>
        <taxon>Rhabditida</taxon>
        <taxon>Rhabditina</taxon>
        <taxon>Diplogasteromorpha</taxon>
        <taxon>Diplogasteroidea</taxon>
        <taxon>Neodiplogasteridae</taxon>
        <taxon>Pristionchus</taxon>
    </lineage>
</organism>
<evidence type="ECO:0000256" key="7">
    <source>
        <dbReference type="SAM" id="Phobius"/>
    </source>
</evidence>
<dbReference type="PANTHER" id="PTHR10332">
    <property type="entry name" value="EQUILIBRATIVE NUCLEOSIDE TRANSPORTER"/>
    <property type="match status" value="1"/>
</dbReference>
<evidence type="ECO:0008006" key="10">
    <source>
        <dbReference type="Google" id="ProtNLM"/>
    </source>
</evidence>
<gene>
    <name evidence="8" type="ORF">PMAYCL1PPCAC_08929</name>
</gene>
<dbReference type="InterPro" id="IPR036259">
    <property type="entry name" value="MFS_trans_sf"/>
</dbReference>
<feature type="transmembrane region" description="Helical" evidence="7">
    <location>
        <begin position="117"/>
        <end position="139"/>
    </location>
</feature>
<feature type="transmembrane region" description="Helical" evidence="7">
    <location>
        <begin position="186"/>
        <end position="207"/>
    </location>
</feature>
<dbReference type="SUPFAM" id="SSF103473">
    <property type="entry name" value="MFS general substrate transporter"/>
    <property type="match status" value="1"/>
</dbReference>
<evidence type="ECO:0000256" key="2">
    <source>
        <dbReference type="ARBA" id="ARBA00007965"/>
    </source>
</evidence>
<evidence type="ECO:0000256" key="4">
    <source>
        <dbReference type="ARBA" id="ARBA00022692"/>
    </source>
</evidence>
<keyword evidence="5 7" id="KW-1133">Transmembrane helix</keyword>
<proteinExistence type="inferred from homology"/>